<dbReference type="GeneID" id="61306177"/>
<protein>
    <submittedName>
        <fullName evidence="1">Uncharacterized protein</fullName>
    </submittedName>
</protein>
<dbReference type="InterPro" id="IPR038116">
    <property type="entry name" value="TrpR-like_sf"/>
</dbReference>
<evidence type="ECO:0000313" key="1">
    <source>
        <dbReference type="EMBL" id="SEJ20037.1"/>
    </source>
</evidence>
<accession>A0AAQ1JSP0</accession>
<dbReference type="AlphaFoldDB" id="A0AAQ1JSP0"/>
<reference evidence="1 2" key="1">
    <citation type="submission" date="2016-10" db="EMBL/GenBank/DDBJ databases">
        <authorList>
            <person name="Varghese N."/>
            <person name="Submissions S."/>
        </authorList>
    </citation>
    <scope>NUCLEOTIDE SEQUENCE [LARGE SCALE GENOMIC DNA]</scope>
    <source>
        <strain evidence="1 2">LMG 22274</strain>
    </source>
</reference>
<comment type="caution">
    <text evidence="1">The sequence shown here is derived from an EMBL/GenBank/DDBJ whole genome shotgun (WGS) entry which is preliminary data.</text>
</comment>
<organism evidence="1 2">
    <name type="scientific">Paraburkholderia tropica</name>
    <dbReference type="NCBI Taxonomy" id="92647"/>
    <lineage>
        <taxon>Bacteria</taxon>
        <taxon>Pseudomonadati</taxon>
        <taxon>Pseudomonadota</taxon>
        <taxon>Betaproteobacteria</taxon>
        <taxon>Burkholderiales</taxon>
        <taxon>Burkholderiaceae</taxon>
        <taxon>Paraburkholderia</taxon>
    </lineage>
</organism>
<sequence length="116" mass="12640">MVIDAARSRLFGVERAVVIARFAPLEAVKRVGVTGLVDALAGGSPVGNLNALESLVWRRYVPKGYRDGYSLRAIAKRTGVSKSTLARASEWIDGQCDGFEPRALRRLEETFVPHGV</sequence>
<dbReference type="EMBL" id="FNZM01000003">
    <property type="protein sequence ID" value="SEJ20037.1"/>
    <property type="molecule type" value="Genomic_DNA"/>
</dbReference>
<dbReference type="RefSeq" id="WP_074981893.1">
    <property type="nucleotide sequence ID" value="NZ_CADFGN010000001.1"/>
</dbReference>
<proteinExistence type="predicted"/>
<dbReference type="Proteomes" id="UP000183529">
    <property type="component" value="Unassembled WGS sequence"/>
</dbReference>
<name>A0AAQ1JSP0_9BURK</name>
<gene>
    <name evidence="1" type="ORF">SAMN05216550_103132</name>
</gene>
<evidence type="ECO:0000313" key="2">
    <source>
        <dbReference type="Proteomes" id="UP000183529"/>
    </source>
</evidence>
<dbReference type="Gene3D" id="1.10.1270.10">
    <property type="entry name" value="TrpR-like"/>
    <property type="match status" value="1"/>
</dbReference>